<protein>
    <recommendedName>
        <fullName evidence="3">DUF222 domain-containing protein</fullName>
    </recommendedName>
</protein>
<proteinExistence type="predicted"/>
<name>A0ABN3V1W2_9ACTN</name>
<dbReference type="Proteomes" id="UP001500893">
    <property type="component" value="Unassembled WGS sequence"/>
</dbReference>
<sequence>MSALFDGLDQLDLDAHVRRWSAGEVARAEGTVHHWIAAAQLFAARVQKDPARLTVERWQAVGTAWSALLAAAERATGAQHGEWLLRDLWLRSSLFKTVGARTDVPLLDPRTVLERALDALPVDRETAAALA</sequence>
<evidence type="ECO:0000313" key="2">
    <source>
        <dbReference type="Proteomes" id="UP001500893"/>
    </source>
</evidence>
<gene>
    <name evidence="1" type="ORF">GCM10010521_62210</name>
</gene>
<organism evidence="1 2">
    <name type="scientific">Streptomyces rameus</name>
    <dbReference type="NCBI Taxonomy" id="68261"/>
    <lineage>
        <taxon>Bacteria</taxon>
        <taxon>Bacillati</taxon>
        <taxon>Actinomycetota</taxon>
        <taxon>Actinomycetes</taxon>
        <taxon>Kitasatosporales</taxon>
        <taxon>Streptomycetaceae</taxon>
        <taxon>Streptomyces</taxon>
    </lineage>
</organism>
<comment type="caution">
    <text evidence="1">The sequence shown here is derived from an EMBL/GenBank/DDBJ whole genome shotgun (WGS) entry which is preliminary data.</text>
</comment>
<dbReference type="EMBL" id="BAAAVM010000119">
    <property type="protein sequence ID" value="GAA2775247.1"/>
    <property type="molecule type" value="Genomic_DNA"/>
</dbReference>
<accession>A0ABN3V1W2</accession>
<reference evidence="1 2" key="1">
    <citation type="journal article" date="2019" name="Int. J. Syst. Evol. Microbiol.">
        <title>The Global Catalogue of Microorganisms (GCM) 10K type strain sequencing project: providing services to taxonomists for standard genome sequencing and annotation.</title>
        <authorList>
            <consortium name="The Broad Institute Genomics Platform"/>
            <consortium name="The Broad Institute Genome Sequencing Center for Infectious Disease"/>
            <person name="Wu L."/>
            <person name="Ma J."/>
        </authorList>
    </citation>
    <scope>NUCLEOTIDE SEQUENCE [LARGE SCALE GENOMIC DNA]</scope>
    <source>
        <strain evidence="1 2">JCM 11574</strain>
    </source>
</reference>
<dbReference type="RefSeq" id="WP_345058260.1">
    <property type="nucleotide sequence ID" value="NZ_BAAAVM010000119.1"/>
</dbReference>
<evidence type="ECO:0008006" key="3">
    <source>
        <dbReference type="Google" id="ProtNLM"/>
    </source>
</evidence>
<keyword evidence="2" id="KW-1185">Reference proteome</keyword>
<evidence type="ECO:0000313" key="1">
    <source>
        <dbReference type="EMBL" id="GAA2775247.1"/>
    </source>
</evidence>